<protein>
    <submittedName>
        <fullName evidence="1">Uncharacterized protein</fullName>
    </submittedName>
</protein>
<dbReference type="HOGENOM" id="CLU_3395939_0_0_6"/>
<dbReference type="KEGG" id="cps:CPS_3061"/>
<gene>
    <name evidence="1" type="ordered locus">CPS_3061</name>
</gene>
<evidence type="ECO:0000313" key="2">
    <source>
        <dbReference type="Proteomes" id="UP000000547"/>
    </source>
</evidence>
<organism evidence="1 2">
    <name type="scientific">Colwellia psychrerythraea (strain 34H / ATCC BAA-681)</name>
    <name type="common">Vibrio psychroerythus</name>
    <dbReference type="NCBI Taxonomy" id="167879"/>
    <lineage>
        <taxon>Bacteria</taxon>
        <taxon>Pseudomonadati</taxon>
        <taxon>Pseudomonadota</taxon>
        <taxon>Gammaproteobacteria</taxon>
        <taxon>Alteromonadales</taxon>
        <taxon>Colwelliaceae</taxon>
        <taxon>Colwellia</taxon>
    </lineage>
</organism>
<proteinExistence type="predicted"/>
<accession>Q47ZL1</accession>
<dbReference type="Proteomes" id="UP000000547">
    <property type="component" value="Chromosome"/>
</dbReference>
<name>Q47ZL1_COLP3</name>
<reference evidence="1" key="1">
    <citation type="journal article" date="2005" name="Proc. Natl. Acad. Sci. U.S.A.">
        <title>The psychrophilic lifestyle as revealed by the genome sequence of Colwellia psychrerythraea 34H through genomic and proteomic analyses.</title>
        <authorList>
            <person name="Methe B.A."/>
            <person name="Nelson K.E."/>
            <person name="Deming J.W."/>
            <person name="Momen B."/>
            <person name="Melamud E."/>
            <person name="Zhang X."/>
            <person name="Moult J."/>
            <person name="Madupu R."/>
            <person name="Nelson W.C."/>
            <person name="Dodson R.J."/>
            <person name="Brinkac L.M."/>
            <person name="Daugherty S.C."/>
            <person name="Durkin A.S."/>
            <person name="DeBoy R.T."/>
            <person name="Kolonay J.F."/>
            <person name="Sullivan S.A."/>
            <person name="Zhou L."/>
            <person name="Davidsen T.M."/>
            <person name="Wu M."/>
            <person name="Huston A.L."/>
            <person name="Lewis M."/>
            <person name="Weaver B."/>
            <person name="Weidman J.F."/>
            <person name="Khouri H."/>
            <person name="Utterback T.R."/>
            <person name="Feldblyum T.V."/>
            <person name="Fraser C.M."/>
        </authorList>
    </citation>
    <scope>NUCLEOTIDE SEQUENCE [LARGE SCALE GENOMIC DNA]</scope>
    <source>
        <strain evidence="1">34H</strain>
    </source>
</reference>
<sequence>MFFNVYRVRRGYINFSGGLANHYRSAGVIFI</sequence>
<dbReference type="EMBL" id="CP000083">
    <property type="protein sequence ID" value="AAZ24316.1"/>
    <property type="molecule type" value="Genomic_DNA"/>
</dbReference>
<evidence type="ECO:0000313" key="1">
    <source>
        <dbReference type="EMBL" id="AAZ24316.1"/>
    </source>
</evidence>
<dbReference type="AlphaFoldDB" id="Q47ZL1"/>